<organism evidence="1 2">
    <name type="scientific">Helianthus annuus</name>
    <name type="common">Common sunflower</name>
    <dbReference type="NCBI Taxonomy" id="4232"/>
    <lineage>
        <taxon>Eukaryota</taxon>
        <taxon>Viridiplantae</taxon>
        <taxon>Streptophyta</taxon>
        <taxon>Embryophyta</taxon>
        <taxon>Tracheophyta</taxon>
        <taxon>Spermatophyta</taxon>
        <taxon>Magnoliopsida</taxon>
        <taxon>eudicotyledons</taxon>
        <taxon>Gunneridae</taxon>
        <taxon>Pentapetalae</taxon>
        <taxon>asterids</taxon>
        <taxon>campanulids</taxon>
        <taxon>Asterales</taxon>
        <taxon>Asteraceae</taxon>
        <taxon>Asteroideae</taxon>
        <taxon>Heliantheae alliance</taxon>
        <taxon>Heliantheae</taxon>
        <taxon>Helianthus</taxon>
    </lineage>
</organism>
<keyword evidence="2" id="KW-1185">Reference proteome</keyword>
<reference evidence="1" key="1">
    <citation type="journal article" date="2017" name="Nature">
        <title>The sunflower genome provides insights into oil metabolism, flowering and Asterid evolution.</title>
        <authorList>
            <person name="Badouin H."/>
            <person name="Gouzy J."/>
            <person name="Grassa C.J."/>
            <person name="Murat F."/>
            <person name="Staton S.E."/>
            <person name="Cottret L."/>
            <person name="Lelandais-Briere C."/>
            <person name="Owens G.L."/>
            <person name="Carrere S."/>
            <person name="Mayjonade B."/>
            <person name="Legrand L."/>
            <person name="Gill N."/>
            <person name="Kane N.C."/>
            <person name="Bowers J.E."/>
            <person name="Hubner S."/>
            <person name="Bellec A."/>
            <person name="Berard A."/>
            <person name="Berges H."/>
            <person name="Blanchet N."/>
            <person name="Boniface M.C."/>
            <person name="Brunel D."/>
            <person name="Catrice O."/>
            <person name="Chaidir N."/>
            <person name="Claudel C."/>
            <person name="Donnadieu C."/>
            <person name="Faraut T."/>
            <person name="Fievet G."/>
            <person name="Helmstetter N."/>
            <person name="King M."/>
            <person name="Knapp S.J."/>
            <person name="Lai Z."/>
            <person name="Le Paslier M.C."/>
            <person name="Lippi Y."/>
            <person name="Lorenzon L."/>
            <person name="Mandel J.R."/>
            <person name="Marage G."/>
            <person name="Marchand G."/>
            <person name="Marquand E."/>
            <person name="Bret-Mestries E."/>
            <person name="Morien E."/>
            <person name="Nambeesan S."/>
            <person name="Nguyen T."/>
            <person name="Pegot-Espagnet P."/>
            <person name="Pouilly N."/>
            <person name="Raftis F."/>
            <person name="Sallet E."/>
            <person name="Schiex T."/>
            <person name="Thomas J."/>
            <person name="Vandecasteele C."/>
            <person name="Vares D."/>
            <person name="Vear F."/>
            <person name="Vautrin S."/>
            <person name="Crespi M."/>
            <person name="Mangin B."/>
            <person name="Burke J.M."/>
            <person name="Salse J."/>
            <person name="Munos S."/>
            <person name="Vincourt P."/>
            <person name="Rieseberg L.H."/>
            <person name="Langlade N.B."/>
        </authorList>
    </citation>
    <scope>NUCLEOTIDE SEQUENCE</scope>
    <source>
        <tissue evidence="1">Leaves</tissue>
    </source>
</reference>
<dbReference type="Proteomes" id="UP000215914">
    <property type="component" value="Unassembled WGS sequence"/>
</dbReference>
<dbReference type="EC" id="5.1.3.-" evidence="1"/>
<dbReference type="AlphaFoldDB" id="A0A9K3JZ67"/>
<accession>A0A9K3JZ67</accession>
<proteinExistence type="predicted"/>
<gene>
    <name evidence="1" type="ORF">HanXRQr2_Chr01g0037211</name>
</gene>
<evidence type="ECO:0000313" key="1">
    <source>
        <dbReference type="EMBL" id="KAF5823332.1"/>
    </source>
</evidence>
<dbReference type="EMBL" id="MNCJ02000316">
    <property type="protein sequence ID" value="KAF5823332.1"/>
    <property type="molecule type" value="Genomic_DNA"/>
</dbReference>
<dbReference type="GO" id="GO:0016853">
    <property type="term" value="F:isomerase activity"/>
    <property type="evidence" value="ECO:0007669"/>
    <property type="project" value="UniProtKB-KW"/>
</dbReference>
<reference evidence="1" key="2">
    <citation type="submission" date="2020-06" db="EMBL/GenBank/DDBJ databases">
        <title>Helianthus annuus Genome sequencing and assembly Release 2.</title>
        <authorList>
            <person name="Gouzy J."/>
            <person name="Langlade N."/>
            <person name="Munos S."/>
        </authorList>
    </citation>
    <scope>NUCLEOTIDE SEQUENCE</scope>
    <source>
        <tissue evidence="1">Leaves</tissue>
    </source>
</reference>
<sequence length="76" mass="8698">MTTSWMIRSSHYVLMIRSIDCTMPSRNIKRLQLKLLCVFDSLIHFAGLKALGGSVQKLLMYYHNNVVATLTLLEVI</sequence>
<protein>
    <submittedName>
        <fullName evidence="1">Isomerase</fullName>
        <ecNumber evidence="1">5.1.3.-</ecNumber>
    </submittedName>
</protein>
<dbReference type="Gene3D" id="3.40.50.720">
    <property type="entry name" value="NAD(P)-binding Rossmann-like Domain"/>
    <property type="match status" value="1"/>
</dbReference>
<dbReference type="Gramene" id="mRNA:HanXRQr2_Chr01g0037211">
    <property type="protein sequence ID" value="mRNA:HanXRQr2_Chr01g0037211"/>
    <property type="gene ID" value="HanXRQr2_Chr01g0037211"/>
</dbReference>
<evidence type="ECO:0000313" key="2">
    <source>
        <dbReference type="Proteomes" id="UP000215914"/>
    </source>
</evidence>
<comment type="caution">
    <text evidence="1">The sequence shown here is derived from an EMBL/GenBank/DDBJ whole genome shotgun (WGS) entry which is preliminary data.</text>
</comment>
<keyword evidence="1" id="KW-0413">Isomerase</keyword>
<name>A0A9K3JZ67_HELAN</name>